<comment type="caution">
    <text evidence="1">The sequence shown here is derived from an EMBL/GenBank/DDBJ whole genome shotgun (WGS) entry which is preliminary data.</text>
</comment>
<proteinExistence type="predicted"/>
<accession>A0A0F9HJQ7</accession>
<reference evidence="1" key="1">
    <citation type="journal article" date="2015" name="Nature">
        <title>Complex archaea that bridge the gap between prokaryotes and eukaryotes.</title>
        <authorList>
            <person name="Spang A."/>
            <person name="Saw J.H."/>
            <person name="Jorgensen S.L."/>
            <person name="Zaremba-Niedzwiedzka K."/>
            <person name="Martijn J."/>
            <person name="Lind A.E."/>
            <person name="van Eijk R."/>
            <person name="Schleper C."/>
            <person name="Guy L."/>
            <person name="Ettema T.J."/>
        </authorList>
    </citation>
    <scope>NUCLEOTIDE SEQUENCE</scope>
</reference>
<name>A0A0F9HJQ7_9ZZZZ</name>
<organism evidence="1">
    <name type="scientific">marine sediment metagenome</name>
    <dbReference type="NCBI Taxonomy" id="412755"/>
    <lineage>
        <taxon>unclassified sequences</taxon>
        <taxon>metagenomes</taxon>
        <taxon>ecological metagenomes</taxon>
    </lineage>
</organism>
<dbReference type="EMBL" id="LAZR01022419">
    <property type="protein sequence ID" value="KKL81930.1"/>
    <property type="molecule type" value="Genomic_DNA"/>
</dbReference>
<gene>
    <name evidence="1" type="ORF">LCGC14_1989840</name>
</gene>
<protein>
    <submittedName>
        <fullName evidence="1">Uncharacterized protein</fullName>
    </submittedName>
</protein>
<dbReference type="AlphaFoldDB" id="A0A0F9HJQ7"/>
<sequence length="37" mass="4612">MIDKMTDKEQIGFFREYPYKAELYVFIKLFKDVVNYE</sequence>
<evidence type="ECO:0000313" key="1">
    <source>
        <dbReference type="EMBL" id="KKL81930.1"/>
    </source>
</evidence>